<accession>A0A369JXN2</accession>
<dbReference type="Proteomes" id="UP000076154">
    <property type="component" value="Unassembled WGS sequence"/>
</dbReference>
<sequence length="690" mass="80114">MKLQFSAQICMYSSLVQSDTFSRPPSQVSVGKKKFWDLRVLLDLPLDLIYEIFGHLHPLDVYNIAQTTKALQNIILERNSRSLWKTVYERHPDIPQCPPHMPEPAWTMLIFIPSVCEECGDYRVFTDFSLRRRLCQSCADSCYVRKHPLEGAEPGPFPIDHIVWTLLPFSCRSDEFLPWAISTELEDHQRRYNSRDVEAMANTVARFKQDIAEGRPGAEEDFARFNISTKKALLLWTKHADECIMWSNRGLMDACKEYEDVSEDLIRRMKERLENLGYNDMDMDEYELSEEAKIDNVCRLTRRAWRKIRPRLEAQVTAQRDRRLRFEREILIERRKVIIKDGYDEYKKTLQPSTWKHLPHHTELFAYDAFSDLLNLPSDSDLTVPMCSAAFEKLPEYHAHQRECQVRELVSMLPDTDISMDDPLATMTQLGLCTSIFTCIRCAVSGGVPRYHAFGWEDVRTHNWCPRDDLSPGQWAFSAVGSRVAAGLARFLDLDPQTTSMADMDQVNARFVCAQCPIVRYRGVFGRQVLTWRESVIHAIQEQSGRSHRMHSWHLLTPETTAVIKHHEDKHPNPSEKAWSCNHCSLHFLNFTTRKDAYNHVKDIHSIDTPTEDIDFLYHYGPTHEPRRPVGLSQNPPAEYRCGRCPDLGFRLFIRERLGQHLLDKHGIENPVDDEDIVKVTHILKTSTAE</sequence>
<dbReference type="STRING" id="39966.A0A369JXN2"/>
<dbReference type="SUPFAM" id="SSF81383">
    <property type="entry name" value="F-box domain"/>
    <property type="match status" value="1"/>
</dbReference>
<proteinExistence type="predicted"/>
<evidence type="ECO:0000313" key="2">
    <source>
        <dbReference type="EMBL" id="RDB24403.1"/>
    </source>
</evidence>
<dbReference type="AlphaFoldDB" id="A0A369JXN2"/>
<dbReference type="CDD" id="cd09917">
    <property type="entry name" value="F-box_SF"/>
    <property type="match status" value="1"/>
</dbReference>
<dbReference type="InParanoid" id="A0A369JXN2"/>
<dbReference type="InterPro" id="IPR001810">
    <property type="entry name" value="F-box_dom"/>
</dbReference>
<dbReference type="InterPro" id="IPR036047">
    <property type="entry name" value="F-box-like_dom_sf"/>
</dbReference>
<feature type="domain" description="F-box" evidence="1">
    <location>
        <begin position="38"/>
        <end position="87"/>
    </location>
</feature>
<comment type="caution">
    <text evidence="2">The sequence shown here is derived from an EMBL/GenBank/DDBJ whole genome shotgun (WGS) entry which is preliminary data.</text>
</comment>
<dbReference type="EMBL" id="LUEZ02000044">
    <property type="protein sequence ID" value="RDB24403.1"/>
    <property type="molecule type" value="Genomic_DNA"/>
</dbReference>
<dbReference type="PROSITE" id="PS50181">
    <property type="entry name" value="FBOX"/>
    <property type="match status" value="1"/>
</dbReference>
<keyword evidence="3" id="KW-1185">Reference proteome</keyword>
<gene>
    <name evidence="2" type="ORF">Hypma_008379</name>
</gene>
<dbReference type="OrthoDB" id="2823912at2759"/>
<evidence type="ECO:0000313" key="3">
    <source>
        <dbReference type="Proteomes" id="UP000076154"/>
    </source>
</evidence>
<dbReference type="Pfam" id="PF00646">
    <property type="entry name" value="F-box"/>
    <property type="match status" value="1"/>
</dbReference>
<reference evidence="2" key="1">
    <citation type="submission" date="2018-04" db="EMBL/GenBank/DDBJ databases">
        <title>Whole genome sequencing of Hypsizygus marmoreus.</title>
        <authorList>
            <person name="Choi I.-G."/>
            <person name="Min B."/>
            <person name="Kim J.-G."/>
            <person name="Kim S."/>
            <person name="Oh Y.-L."/>
            <person name="Kong W.-S."/>
            <person name="Park H."/>
            <person name="Jeong J."/>
            <person name="Song E.-S."/>
        </authorList>
    </citation>
    <scope>NUCLEOTIDE SEQUENCE [LARGE SCALE GENOMIC DNA]</scope>
    <source>
        <strain evidence="2">51987-8</strain>
    </source>
</reference>
<evidence type="ECO:0000259" key="1">
    <source>
        <dbReference type="PROSITE" id="PS50181"/>
    </source>
</evidence>
<protein>
    <recommendedName>
        <fullName evidence="1">F-box domain-containing protein</fullName>
    </recommendedName>
</protein>
<name>A0A369JXN2_HYPMA</name>
<organism evidence="2 3">
    <name type="scientific">Hypsizygus marmoreus</name>
    <name type="common">White beech mushroom</name>
    <name type="synonym">Agaricus marmoreus</name>
    <dbReference type="NCBI Taxonomy" id="39966"/>
    <lineage>
        <taxon>Eukaryota</taxon>
        <taxon>Fungi</taxon>
        <taxon>Dikarya</taxon>
        <taxon>Basidiomycota</taxon>
        <taxon>Agaricomycotina</taxon>
        <taxon>Agaricomycetes</taxon>
        <taxon>Agaricomycetidae</taxon>
        <taxon>Agaricales</taxon>
        <taxon>Tricholomatineae</taxon>
        <taxon>Lyophyllaceae</taxon>
        <taxon>Hypsizygus</taxon>
    </lineage>
</organism>